<dbReference type="EMBL" id="JAUSRB010000002">
    <property type="protein sequence ID" value="MDP9867900.1"/>
    <property type="molecule type" value="Genomic_DNA"/>
</dbReference>
<proteinExistence type="predicted"/>
<comment type="caution">
    <text evidence="2">The sequence shown here is derived from an EMBL/GenBank/DDBJ whole genome shotgun (WGS) entry which is preliminary data.</text>
</comment>
<feature type="region of interest" description="Disordered" evidence="1">
    <location>
        <begin position="81"/>
        <end position="122"/>
    </location>
</feature>
<organism evidence="2 3">
    <name type="scientific">Streptosporangium brasiliense</name>
    <dbReference type="NCBI Taxonomy" id="47480"/>
    <lineage>
        <taxon>Bacteria</taxon>
        <taxon>Bacillati</taxon>
        <taxon>Actinomycetota</taxon>
        <taxon>Actinomycetes</taxon>
        <taxon>Streptosporangiales</taxon>
        <taxon>Streptosporangiaceae</taxon>
        <taxon>Streptosporangium</taxon>
    </lineage>
</organism>
<evidence type="ECO:0000313" key="2">
    <source>
        <dbReference type="EMBL" id="MDP9867900.1"/>
    </source>
</evidence>
<sequence>MHEGDQDVLNVAVEGDTVAYSLWDPATGGYDLWVRKGQAAPVNLTPQEGVFSRAPTMRDGRIAYVKLYLREGPRRMLIATRDLASGQETELPAPPARPGGGRRGHGARPLDDGGHLPGTRSR</sequence>
<evidence type="ECO:0000256" key="1">
    <source>
        <dbReference type="SAM" id="MobiDB-lite"/>
    </source>
</evidence>
<dbReference type="RefSeq" id="WP_306870062.1">
    <property type="nucleotide sequence ID" value="NZ_JAUSRB010000002.1"/>
</dbReference>
<keyword evidence="3" id="KW-1185">Reference proteome</keyword>
<protein>
    <submittedName>
        <fullName evidence="2">Uncharacterized protein</fullName>
    </submittedName>
</protein>
<dbReference type="Proteomes" id="UP001230426">
    <property type="component" value="Unassembled WGS sequence"/>
</dbReference>
<name>A0ABT9RF67_9ACTN</name>
<accession>A0ABT9RF67</accession>
<reference evidence="2 3" key="1">
    <citation type="submission" date="2023-07" db="EMBL/GenBank/DDBJ databases">
        <title>Sequencing the genomes of 1000 actinobacteria strains.</title>
        <authorList>
            <person name="Klenk H.-P."/>
        </authorList>
    </citation>
    <scope>NUCLEOTIDE SEQUENCE [LARGE SCALE GENOMIC DNA]</scope>
    <source>
        <strain evidence="2 3">DSM 44109</strain>
    </source>
</reference>
<evidence type="ECO:0000313" key="3">
    <source>
        <dbReference type="Proteomes" id="UP001230426"/>
    </source>
</evidence>
<gene>
    <name evidence="2" type="ORF">J2S55_007166</name>
</gene>